<evidence type="ECO:0000313" key="4">
    <source>
        <dbReference type="EMBL" id="CAE8581709.1"/>
    </source>
</evidence>
<protein>
    <recommendedName>
        <fullName evidence="1">Peptidyl-prolyl cis-trans isomerase</fullName>
        <shortName evidence="1">PPIase</shortName>
        <ecNumber evidence="1">5.2.1.8</ecNumber>
    </recommendedName>
</protein>
<dbReference type="GO" id="GO:0005737">
    <property type="term" value="C:cytoplasm"/>
    <property type="evidence" value="ECO:0007669"/>
    <property type="project" value="TreeGrafter"/>
</dbReference>
<organism evidence="5 6">
    <name type="scientific">Polarella glacialis</name>
    <name type="common">Dinoflagellate</name>
    <dbReference type="NCBI Taxonomy" id="89957"/>
    <lineage>
        <taxon>Eukaryota</taxon>
        <taxon>Sar</taxon>
        <taxon>Alveolata</taxon>
        <taxon>Dinophyceae</taxon>
        <taxon>Suessiales</taxon>
        <taxon>Suessiaceae</taxon>
        <taxon>Polarella</taxon>
    </lineage>
</organism>
<dbReference type="GO" id="GO:0016018">
    <property type="term" value="F:cyclosporin A binding"/>
    <property type="evidence" value="ECO:0007669"/>
    <property type="project" value="TreeGrafter"/>
</dbReference>
<feature type="domain" description="PPIase cyclophilin-type" evidence="3">
    <location>
        <begin position="1"/>
        <end position="103"/>
    </location>
</feature>
<dbReference type="PANTHER" id="PTHR11071">
    <property type="entry name" value="PEPTIDYL-PROLYL CIS-TRANS ISOMERASE"/>
    <property type="match status" value="1"/>
</dbReference>
<evidence type="ECO:0000313" key="7">
    <source>
        <dbReference type="Proteomes" id="UP000654075"/>
    </source>
</evidence>
<dbReference type="Pfam" id="PF00160">
    <property type="entry name" value="Pro_isomerase"/>
    <property type="match status" value="1"/>
</dbReference>
<sequence>MCQGGDFTQGSGTGGESIYGGEFKDENFRHKHTGAGVLSMANAGPNTNGSQFFLCTAATPHLNGKHVVFGKVIQGMNVVKLIEQQGAQSGKTRAPVVVQACGQVAGGGQVVPVASSTPSQRAISSGAKARGSGSRLSELGSLRVAGGRGYGGKQPAALGGYDRGGP</sequence>
<dbReference type="PANTHER" id="PTHR11071:SF561">
    <property type="entry name" value="PEPTIDYL-PROLYL CIS-TRANS ISOMERASE D-RELATED"/>
    <property type="match status" value="1"/>
</dbReference>
<dbReference type="FunFam" id="2.40.100.10:FF:000029">
    <property type="entry name" value="Peptidyl-prolyl cis-trans isomerase"/>
    <property type="match status" value="1"/>
</dbReference>
<dbReference type="Proteomes" id="UP000654075">
    <property type="component" value="Unassembled WGS sequence"/>
</dbReference>
<dbReference type="AlphaFoldDB" id="A0A813J1W7"/>
<dbReference type="GO" id="GO:0006457">
    <property type="term" value="P:protein folding"/>
    <property type="evidence" value="ECO:0007669"/>
    <property type="project" value="TreeGrafter"/>
</dbReference>
<proteinExistence type="inferred from homology"/>
<feature type="region of interest" description="Disordered" evidence="2">
    <location>
        <begin position="147"/>
        <end position="166"/>
    </location>
</feature>
<dbReference type="GO" id="GO:0003755">
    <property type="term" value="F:peptidyl-prolyl cis-trans isomerase activity"/>
    <property type="evidence" value="ECO:0007669"/>
    <property type="project" value="UniProtKB-UniRule"/>
</dbReference>
<dbReference type="PROSITE" id="PS50072">
    <property type="entry name" value="CSA_PPIASE_2"/>
    <property type="match status" value="1"/>
</dbReference>
<feature type="compositionally biased region" description="Low complexity" evidence="2">
    <location>
        <begin position="1"/>
        <end position="10"/>
    </location>
</feature>
<evidence type="ECO:0000313" key="5">
    <source>
        <dbReference type="EMBL" id="CAE8662953.1"/>
    </source>
</evidence>
<dbReference type="EMBL" id="CAJNNV010000176">
    <property type="protein sequence ID" value="CAE8581709.1"/>
    <property type="molecule type" value="Genomic_DNA"/>
</dbReference>
<dbReference type="Gene3D" id="2.40.100.10">
    <property type="entry name" value="Cyclophilin-like"/>
    <property type="match status" value="1"/>
</dbReference>
<dbReference type="OrthoDB" id="193499at2759"/>
<dbReference type="SUPFAM" id="SSF50891">
    <property type="entry name" value="Cyclophilin-like"/>
    <property type="match status" value="1"/>
</dbReference>
<dbReference type="InterPro" id="IPR002130">
    <property type="entry name" value="Cyclophilin-type_PPIase_dom"/>
</dbReference>
<dbReference type="PRINTS" id="PR00153">
    <property type="entry name" value="CSAPPISMRASE"/>
</dbReference>
<keyword evidence="1" id="KW-0697">Rotamase</keyword>
<comment type="caution">
    <text evidence="5">The sequence shown here is derived from an EMBL/GenBank/DDBJ whole genome shotgun (WGS) entry which is preliminary data.</text>
</comment>
<evidence type="ECO:0000256" key="2">
    <source>
        <dbReference type="SAM" id="MobiDB-lite"/>
    </source>
</evidence>
<gene>
    <name evidence="4" type="ORF">PGLA1383_LOCUS723</name>
    <name evidence="5" type="ORF">PGLA2088_LOCUS15105</name>
</gene>
<dbReference type="EMBL" id="CAJNNW010018471">
    <property type="protein sequence ID" value="CAE8662953.1"/>
    <property type="molecule type" value="Genomic_DNA"/>
</dbReference>
<comment type="function">
    <text evidence="1">PPIases accelerate the folding of proteins. It catalyzes the cis-trans isomerization of proline imidic peptide bonds in oligopeptides.</text>
</comment>
<dbReference type="InterPro" id="IPR029000">
    <property type="entry name" value="Cyclophilin-like_dom_sf"/>
</dbReference>
<dbReference type="EC" id="5.2.1.8" evidence="1"/>
<dbReference type="Proteomes" id="UP000626109">
    <property type="component" value="Unassembled WGS sequence"/>
</dbReference>
<name>A0A813J1W7_POLGL</name>
<feature type="region of interest" description="Disordered" evidence="2">
    <location>
        <begin position="1"/>
        <end position="22"/>
    </location>
</feature>
<evidence type="ECO:0000259" key="3">
    <source>
        <dbReference type="PROSITE" id="PS50072"/>
    </source>
</evidence>
<evidence type="ECO:0000313" key="6">
    <source>
        <dbReference type="Proteomes" id="UP000626109"/>
    </source>
</evidence>
<keyword evidence="1" id="KW-0413">Isomerase</keyword>
<accession>A0A813J1W7</accession>
<reference evidence="5" key="1">
    <citation type="submission" date="2021-02" db="EMBL/GenBank/DDBJ databases">
        <authorList>
            <person name="Dougan E. K."/>
            <person name="Rhodes N."/>
            <person name="Thang M."/>
            <person name="Chan C."/>
        </authorList>
    </citation>
    <scope>NUCLEOTIDE SEQUENCE</scope>
</reference>
<evidence type="ECO:0000256" key="1">
    <source>
        <dbReference type="RuleBase" id="RU363019"/>
    </source>
</evidence>
<keyword evidence="7" id="KW-1185">Reference proteome</keyword>
<comment type="similarity">
    <text evidence="1">Belongs to the cyclophilin-type PPIase family.</text>
</comment>
<comment type="catalytic activity">
    <reaction evidence="1">
        <text>[protein]-peptidylproline (omega=180) = [protein]-peptidylproline (omega=0)</text>
        <dbReference type="Rhea" id="RHEA:16237"/>
        <dbReference type="Rhea" id="RHEA-COMP:10747"/>
        <dbReference type="Rhea" id="RHEA-COMP:10748"/>
        <dbReference type="ChEBI" id="CHEBI:83833"/>
        <dbReference type="ChEBI" id="CHEBI:83834"/>
        <dbReference type="EC" id="5.2.1.8"/>
    </reaction>
</comment>